<dbReference type="InterPro" id="IPR003593">
    <property type="entry name" value="AAA+_ATPase"/>
</dbReference>
<dbReference type="GO" id="GO:0016887">
    <property type="term" value="F:ATP hydrolysis activity"/>
    <property type="evidence" value="ECO:0007669"/>
    <property type="project" value="InterPro"/>
</dbReference>
<keyword evidence="4" id="KW-0547">Nucleotide-binding</keyword>
<dbReference type="KEGG" id="bbes:BESB_083670"/>
<keyword evidence="14" id="KW-1185">Reference proteome</keyword>
<dbReference type="Gene3D" id="3.40.50.300">
    <property type="entry name" value="P-loop containing nucleotide triphosphate hydrolases"/>
    <property type="match status" value="1"/>
</dbReference>
<gene>
    <name evidence="13" type="ORF">BESB_083670</name>
</gene>
<proteinExistence type="inferred from homology"/>
<organism evidence="13 14">
    <name type="scientific">Besnoitia besnoiti</name>
    <name type="common">Apicomplexan protozoan</name>
    <dbReference type="NCBI Taxonomy" id="94643"/>
    <lineage>
        <taxon>Eukaryota</taxon>
        <taxon>Sar</taxon>
        <taxon>Alveolata</taxon>
        <taxon>Apicomplexa</taxon>
        <taxon>Conoidasida</taxon>
        <taxon>Coccidia</taxon>
        <taxon>Eucoccidiorida</taxon>
        <taxon>Eimeriorina</taxon>
        <taxon>Sarcocystidae</taxon>
        <taxon>Besnoitia</taxon>
    </lineage>
</organism>
<evidence type="ECO:0000259" key="12">
    <source>
        <dbReference type="SMART" id="SM00382"/>
    </source>
</evidence>
<dbReference type="EMBL" id="NWUJ01000009">
    <property type="protein sequence ID" value="PFH33168.1"/>
    <property type="molecule type" value="Genomic_DNA"/>
</dbReference>
<evidence type="ECO:0000256" key="2">
    <source>
        <dbReference type="ARBA" id="ARBA00006914"/>
    </source>
</evidence>
<dbReference type="SMART" id="SM00382">
    <property type="entry name" value="AAA"/>
    <property type="match status" value="1"/>
</dbReference>
<feature type="region of interest" description="Disordered" evidence="11">
    <location>
        <begin position="108"/>
        <end position="128"/>
    </location>
</feature>
<evidence type="ECO:0000256" key="5">
    <source>
        <dbReference type="ARBA" id="ARBA00022801"/>
    </source>
</evidence>
<evidence type="ECO:0000256" key="8">
    <source>
        <dbReference type="ARBA" id="ARBA00034811"/>
    </source>
</evidence>
<keyword evidence="7" id="KW-0472">Membrane</keyword>
<evidence type="ECO:0000256" key="6">
    <source>
        <dbReference type="ARBA" id="ARBA00022840"/>
    </source>
</evidence>
<dbReference type="GO" id="GO:0005778">
    <property type="term" value="C:peroxisomal membrane"/>
    <property type="evidence" value="ECO:0007669"/>
    <property type="project" value="TreeGrafter"/>
</dbReference>
<reference evidence="13 14" key="1">
    <citation type="submission" date="2017-09" db="EMBL/GenBank/DDBJ databases">
        <title>Genome sequencing of Besnoitia besnoiti strain Bb-Ger1.</title>
        <authorList>
            <person name="Schares G."/>
            <person name="Venepally P."/>
            <person name="Lorenzi H.A."/>
        </authorList>
    </citation>
    <scope>NUCLEOTIDE SEQUENCE [LARGE SCALE GENOMIC DNA]</scope>
    <source>
        <strain evidence="13 14">Bb-Ger1</strain>
    </source>
</reference>
<evidence type="ECO:0000313" key="13">
    <source>
        <dbReference type="EMBL" id="PFH33168.1"/>
    </source>
</evidence>
<dbReference type="VEuPathDB" id="ToxoDB:BESB_083670"/>
<dbReference type="InterPro" id="IPR003960">
    <property type="entry name" value="ATPase_AAA_CS"/>
</dbReference>
<evidence type="ECO:0000256" key="10">
    <source>
        <dbReference type="ARBA" id="ARBA00048778"/>
    </source>
</evidence>
<dbReference type="PANTHER" id="PTHR23077:SF9">
    <property type="entry name" value="PEROXISOMAL ATPASE PEX6"/>
    <property type="match status" value="1"/>
</dbReference>
<dbReference type="FunFam" id="3.40.50.300:FF:000109">
    <property type="entry name" value="Peroxisomal biogenesis factor 6"/>
    <property type="match status" value="1"/>
</dbReference>
<dbReference type="RefSeq" id="XP_029217177.1">
    <property type="nucleotide sequence ID" value="XM_029366717.1"/>
</dbReference>
<dbReference type="GO" id="GO:0016558">
    <property type="term" value="P:protein import into peroxisome matrix"/>
    <property type="evidence" value="ECO:0007669"/>
    <property type="project" value="TreeGrafter"/>
</dbReference>
<feature type="domain" description="AAA+ ATPase" evidence="12">
    <location>
        <begin position="752"/>
        <end position="888"/>
    </location>
</feature>
<feature type="compositionally biased region" description="Basic residues" evidence="11">
    <location>
        <begin position="197"/>
        <end position="206"/>
    </location>
</feature>
<feature type="compositionally biased region" description="Gly residues" evidence="11">
    <location>
        <begin position="230"/>
        <end position="242"/>
    </location>
</feature>
<evidence type="ECO:0000256" key="1">
    <source>
        <dbReference type="ARBA" id="ARBA00004370"/>
    </source>
</evidence>
<evidence type="ECO:0000256" key="11">
    <source>
        <dbReference type="SAM" id="MobiDB-lite"/>
    </source>
</evidence>
<keyword evidence="5" id="KW-0378">Hydrolase</keyword>
<comment type="similarity">
    <text evidence="2">Belongs to the AAA ATPase family.</text>
</comment>
<comment type="catalytic activity">
    <reaction evidence="10">
        <text>ATP + H2O = ADP + phosphate + H(+)</text>
        <dbReference type="Rhea" id="RHEA:13065"/>
        <dbReference type="ChEBI" id="CHEBI:15377"/>
        <dbReference type="ChEBI" id="CHEBI:15378"/>
        <dbReference type="ChEBI" id="CHEBI:30616"/>
        <dbReference type="ChEBI" id="CHEBI:43474"/>
        <dbReference type="ChEBI" id="CHEBI:456216"/>
    </reaction>
    <physiologicalReaction direction="left-to-right" evidence="10">
        <dbReference type="Rhea" id="RHEA:13066"/>
    </physiologicalReaction>
</comment>
<dbReference type="InterPro" id="IPR050168">
    <property type="entry name" value="AAA_ATPase_domain"/>
</dbReference>
<dbReference type="PANTHER" id="PTHR23077">
    <property type="entry name" value="AAA-FAMILY ATPASE"/>
    <property type="match status" value="1"/>
</dbReference>
<evidence type="ECO:0000256" key="9">
    <source>
        <dbReference type="ARBA" id="ARBA00034920"/>
    </source>
</evidence>
<evidence type="ECO:0000256" key="3">
    <source>
        <dbReference type="ARBA" id="ARBA00022593"/>
    </source>
</evidence>
<dbReference type="InterPro" id="IPR003959">
    <property type="entry name" value="ATPase_AAA_core"/>
</dbReference>
<dbReference type="Proteomes" id="UP000224006">
    <property type="component" value="Chromosome VIII"/>
</dbReference>
<dbReference type="SUPFAM" id="SSF52540">
    <property type="entry name" value="P-loop containing nucleoside triphosphate hydrolases"/>
    <property type="match status" value="2"/>
</dbReference>
<sequence>MNVVCDLLAEEPSGSFDALPQVSQCVLRPVTVPSDAVHVALRTEAASEPDDWQSTLFEYFAAPRVLAEGQVCAVLSSTVLRRDGLDISPGGGEADVERGRGDADAFLSEEESPLGPNSCSPQSGIHSPAPSLKAAATCHCLTMTPDTAGLHSPLFVRAPQQRAHPVPRPATPPHRGSRASSFRVDERSAGGDLGSRRYPRGRRGRARPSDAPLSSTTDSNLQAENRFQTHGGGRSHTDGGGPPLLTAGAEETVGHRVNPAVVTAVRACPGGEYELSSLSTNVFLALEWDRKVQHCLRWFVVESLHIETDRTAGSDSCATPAVSPPVGVVSRDSTKLLLGGRPTPRRLIPFAAYHLLWCPPPTVLPPLRAPLARFLSFASSLVSSPSHVGGGFRRAGILLKGTRGCGKRILARLACQRLGFHYKELDGLAISQLATGASGAAGVYALTCCTRLGGAETHIDDSVAPGNNSPFSAALVEAASEATPVLIHIRRLQALYHPPTGETPSEAEVNRLQARLANHLRWFLTAHGCWLERCRQENWSGAGAGGSYEGAEGDPVDQTVLVVASLRTEASEDTEEPSRGTANQTRLTPEFTEAFDLVIRIQQPDNNTLQQVATDLLKAVRGMEDAHGDPVLQVSPAEVATICAGLSVDDVKAVFSKVLHEKAHFLRRAKTHAPAGPPQLRREGRASSCASEAITAEDFQQAAKGFLSGSLDSTIPGVEWRDVGGMDTAKNEIRDYISLPLQHPELFEGVKTRGGILLFGPPGTGKTLLAKAVATECGVNFISVKGPELLNMYIGESERNVRKVFQQARACKPSVLFFDELDALLPRRGRSSDSGGVLDRVVSQLLAEIDGLPSNVFLIGATNRVELIDKAVLRAGRLDRCVYVGLQKNRLPLLEALTRRMTLEDSVHYDAKTKASTRPRSRPLLQRVDEALPPQFTGADCKALCSTAGLMAVKETINFVDAMSKALQISPLELQELLQDFEAAYKPVSKALCRKCERFPAGLESPVNYPDADAESCCAWEAEGNAQKGDRTFPLRCQLLSTAESVLADQLRIVLLHDRPRAGDFTDEFASACKSFQVWRILDEINEEAHSVKPDPASASQEIWCTSTMSSAEVSELLARLTSTWEGTGTPELVLEPLAAAGRLTEGKNTHVESPRSSAWRLNGSRAFLWKGNSHQNTGERPGQADGGKRDAPPAQALESQAQRDDGARSAGRENKKEGSSFREVPKRSRWIPLQHAVPLSGAPPHELLHVKVGERHFRAALAQTRPSLSTQELLRYEKTKHQYESVPDIERQH</sequence>
<dbReference type="STRING" id="94643.A0A2A9M3V7"/>
<protein>
    <recommendedName>
        <fullName evidence="8">Peroxisomal ATPase PEX6</fullName>
    </recommendedName>
    <alternativeName>
        <fullName evidence="9">Peroxin-6</fullName>
    </alternativeName>
</protein>
<keyword evidence="3" id="KW-0962">Peroxisome biogenesis</keyword>
<feature type="region of interest" description="Disordered" evidence="11">
    <location>
        <begin position="160"/>
        <end position="247"/>
    </location>
</feature>
<dbReference type="PROSITE" id="PS00674">
    <property type="entry name" value="AAA"/>
    <property type="match status" value="1"/>
</dbReference>
<evidence type="ECO:0000313" key="14">
    <source>
        <dbReference type="Proteomes" id="UP000224006"/>
    </source>
</evidence>
<feature type="region of interest" description="Disordered" evidence="11">
    <location>
        <begin position="1170"/>
        <end position="1228"/>
    </location>
</feature>
<dbReference type="OrthoDB" id="2187at2759"/>
<feature type="compositionally biased region" description="Polar residues" evidence="11">
    <location>
        <begin position="115"/>
        <end position="125"/>
    </location>
</feature>
<evidence type="ECO:0000256" key="4">
    <source>
        <dbReference type="ARBA" id="ARBA00022741"/>
    </source>
</evidence>
<accession>A0A2A9M3V7</accession>
<comment type="subcellular location">
    <subcellularLocation>
        <location evidence="1">Membrane</location>
    </subcellularLocation>
</comment>
<feature type="compositionally biased region" description="Basic and acidic residues" evidence="11">
    <location>
        <begin position="1202"/>
        <end position="1227"/>
    </location>
</feature>
<feature type="compositionally biased region" description="Polar residues" evidence="11">
    <location>
        <begin position="213"/>
        <end position="228"/>
    </location>
</feature>
<evidence type="ECO:0000256" key="7">
    <source>
        <dbReference type="ARBA" id="ARBA00023136"/>
    </source>
</evidence>
<dbReference type="GeneID" id="40313293"/>
<keyword evidence="6" id="KW-0067">ATP-binding</keyword>
<comment type="caution">
    <text evidence="13">The sequence shown here is derived from an EMBL/GenBank/DDBJ whole genome shotgun (WGS) entry which is preliminary data.</text>
</comment>
<dbReference type="Pfam" id="PF00004">
    <property type="entry name" value="AAA"/>
    <property type="match status" value="1"/>
</dbReference>
<dbReference type="Gene3D" id="1.10.8.60">
    <property type="match status" value="1"/>
</dbReference>
<dbReference type="GO" id="GO:0005524">
    <property type="term" value="F:ATP binding"/>
    <property type="evidence" value="ECO:0007669"/>
    <property type="project" value="UniProtKB-KW"/>
</dbReference>
<name>A0A2A9M3V7_BESBE</name>
<dbReference type="InterPro" id="IPR027417">
    <property type="entry name" value="P-loop_NTPase"/>
</dbReference>
<dbReference type="GO" id="GO:0005829">
    <property type="term" value="C:cytosol"/>
    <property type="evidence" value="ECO:0007669"/>
    <property type="project" value="TreeGrafter"/>
</dbReference>